<dbReference type="PANTHER" id="PTHR30218:SF0">
    <property type="entry name" value="POLYPHOSPHATE KINASE"/>
    <property type="match status" value="1"/>
</dbReference>
<dbReference type="GO" id="GO:0006799">
    <property type="term" value="P:polyphosphate biosynthetic process"/>
    <property type="evidence" value="ECO:0007669"/>
    <property type="project" value="InterPro"/>
</dbReference>
<organism evidence="2 3">
    <name type="scientific">Candidatus Pantoea carbekii</name>
    <dbReference type="NCBI Taxonomy" id="1235990"/>
    <lineage>
        <taxon>Bacteria</taxon>
        <taxon>Pseudomonadati</taxon>
        <taxon>Pseudomonadota</taxon>
        <taxon>Gammaproteobacteria</taxon>
        <taxon>Enterobacterales</taxon>
        <taxon>Erwiniaceae</taxon>
        <taxon>Pantoea</taxon>
    </lineage>
</organism>
<sequence length="88" mass="10280">MPGISQNICITSIIDRYLEHDRVYIFEYQGNKKVFLSSADWMTRNMDYCIEVAVSILDLRLKERIINVISILLNDTVKARIIDKELSN</sequence>
<evidence type="ECO:0000259" key="1">
    <source>
        <dbReference type="Pfam" id="PF13090"/>
    </source>
</evidence>
<dbReference type="PATRIC" id="fig|1235990.3.peg.397"/>
<evidence type="ECO:0000313" key="2">
    <source>
        <dbReference type="EMBL" id="BAO00370.1"/>
    </source>
</evidence>
<proteinExistence type="predicted"/>
<dbReference type="GO" id="GO:0009358">
    <property type="term" value="C:polyphosphate kinase complex"/>
    <property type="evidence" value="ECO:0007669"/>
    <property type="project" value="InterPro"/>
</dbReference>
<dbReference type="Gene3D" id="3.30.870.10">
    <property type="entry name" value="Endonuclease Chain A"/>
    <property type="match status" value="1"/>
</dbReference>
<dbReference type="AlphaFoldDB" id="U3U633"/>
<dbReference type="Proteomes" id="UP000016900">
    <property type="component" value="Chromosome"/>
</dbReference>
<accession>U3U633</accession>
<evidence type="ECO:0000313" key="3">
    <source>
        <dbReference type="Proteomes" id="UP000016900"/>
    </source>
</evidence>
<name>U3U633_9GAMM</name>
<gene>
    <name evidence="2" type="primary">ppk</name>
    <name evidence="2" type="ORF">HHS_04000</name>
</gene>
<dbReference type="Pfam" id="PF13090">
    <property type="entry name" value="PP_kinase_C"/>
    <property type="match status" value="1"/>
</dbReference>
<dbReference type="InterPro" id="IPR025200">
    <property type="entry name" value="PPK_C_dom2"/>
</dbReference>
<dbReference type="InterPro" id="IPR003414">
    <property type="entry name" value="PP_kinase"/>
</dbReference>
<reference evidence="2 3" key="1">
    <citation type="submission" date="2012-10" db="EMBL/GenBank/DDBJ databases">
        <title>Genome sequence of the symbiont of the pentatomidae stink bug Halyomorpha halys.</title>
        <authorList>
            <person name="Kobayashi H."/>
            <person name="Fujii-Muramatsu R."/>
            <person name="Takeishi K."/>
            <person name="Noda H."/>
        </authorList>
    </citation>
    <scope>NUCLEOTIDE SEQUENCE [LARGE SCALE GENOMIC DNA]</scope>
</reference>
<keyword evidence="3" id="KW-1185">Reference proteome</keyword>
<protein>
    <submittedName>
        <fullName evidence="2">Polyphosphate kinase</fullName>
        <ecNumber evidence="2">2.7.4.1</ecNumber>
    </submittedName>
</protein>
<keyword evidence="2" id="KW-0418">Kinase</keyword>
<dbReference type="eggNOG" id="COG0855">
    <property type="taxonomic scope" value="Bacteria"/>
</dbReference>
<dbReference type="GO" id="GO:0008976">
    <property type="term" value="F:polyphosphate kinase activity"/>
    <property type="evidence" value="ECO:0007669"/>
    <property type="project" value="UniProtKB-EC"/>
</dbReference>
<dbReference type="KEGG" id="hhs:HHS_04000"/>
<dbReference type="EMBL" id="AP012554">
    <property type="protein sequence ID" value="BAO00370.1"/>
    <property type="molecule type" value="Genomic_DNA"/>
</dbReference>
<dbReference type="PANTHER" id="PTHR30218">
    <property type="entry name" value="POLYPHOSPHATE KINASE"/>
    <property type="match status" value="1"/>
</dbReference>
<dbReference type="SUPFAM" id="SSF56024">
    <property type="entry name" value="Phospholipase D/nuclease"/>
    <property type="match status" value="1"/>
</dbReference>
<keyword evidence="2" id="KW-0808">Transferase</keyword>
<dbReference type="EC" id="2.7.4.1" evidence="2"/>
<feature type="domain" description="Polyphosphate kinase C-terminal" evidence="1">
    <location>
        <begin position="2"/>
        <end position="86"/>
    </location>
</feature>